<dbReference type="Gene3D" id="3.40.50.2300">
    <property type="match status" value="1"/>
</dbReference>
<dbReference type="HOGENOM" id="CLU_000445_69_12_6"/>
<keyword evidence="1 3" id="KW-0597">Phosphoprotein</keyword>
<accession>A0A0S6Z290</accession>
<keyword evidence="5" id="KW-0808">Transferase</keyword>
<dbReference type="Pfam" id="PF00072">
    <property type="entry name" value="Response_reg"/>
    <property type="match status" value="1"/>
</dbReference>
<proteinExistence type="predicted"/>
<evidence type="ECO:0000256" key="3">
    <source>
        <dbReference type="PROSITE-ProRule" id="PRU00169"/>
    </source>
</evidence>
<evidence type="ECO:0000259" key="4">
    <source>
        <dbReference type="PROSITE" id="PS50110"/>
    </source>
</evidence>
<feature type="domain" description="Response regulatory" evidence="4">
    <location>
        <begin position="1"/>
        <end position="117"/>
    </location>
</feature>
<dbReference type="PROSITE" id="PS50110">
    <property type="entry name" value="RESPONSE_REGULATORY"/>
    <property type="match status" value="1"/>
</dbReference>
<feature type="modified residue" description="4-aspartylphosphate" evidence="3">
    <location>
        <position position="49"/>
    </location>
</feature>
<dbReference type="EMBL" id="DF952378">
    <property type="protein sequence ID" value="GAN44904.1"/>
    <property type="molecule type" value="Genomic_DNA"/>
</dbReference>
<dbReference type="AlphaFoldDB" id="A0A0S6Z290"/>
<evidence type="ECO:0000256" key="2">
    <source>
        <dbReference type="ARBA" id="ARBA00023012"/>
    </source>
</evidence>
<dbReference type="SUPFAM" id="SSF52172">
    <property type="entry name" value="CheY-like"/>
    <property type="match status" value="1"/>
</dbReference>
<dbReference type="InterPro" id="IPR001789">
    <property type="entry name" value="Sig_transdc_resp-reg_receiver"/>
</dbReference>
<dbReference type="InterPro" id="IPR011006">
    <property type="entry name" value="CheY-like_superfamily"/>
</dbReference>
<dbReference type="SMART" id="SM00448">
    <property type="entry name" value="REC"/>
    <property type="match status" value="1"/>
</dbReference>
<evidence type="ECO:0000256" key="1">
    <source>
        <dbReference type="ARBA" id="ARBA00022553"/>
    </source>
</evidence>
<organism evidence="5">
    <name type="scientific">Mizugakiibacter sediminis</name>
    <dbReference type="NCBI Taxonomy" id="1475481"/>
    <lineage>
        <taxon>Bacteria</taxon>
        <taxon>Pseudomonadati</taxon>
        <taxon>Pseudomonadota</taxon>
        <taxon>Gammaproteobacteria</taxon>
        <taxon>Lysobacterales</taxon>
        <taxon>Rhodanobacteraceae</taxon>
        <taxon>Mizugakiibacter</taxon>
    </lineage>
</organism>
<keyword evidence="5" id="KW-0418">Kinase</keyword>
<sequence>MLLVEDDATVAQVIAGLLEAQGHAVRHAPHGLAALSELDTAGCDAMLLDLDLPGVDGFQLARMIRARERGGARLPIVAITARSGGDEEAQALAAGMDRFLRKPLTGAQLAEALHEVTDAKRRERNA</sequence>
<reference evidence="5" key="1">
    <citation type="submission" date="2015-03" db="EMBL/GenBank/DDBJ databases">
        <title>Draft genome sequence of Mizugakiibacter sediminis skMP5.</title>
        <authorList>
            <person name="Watanabe T."/>
            <person name="Kojima H."/>
            <person name="Fukui M."/>
        </authorList>
    </citation>
    <scope>NUCLEOTIDE SEQUENCE</scope>
    <source>
        <strain evidence="5">SkMP5</strain>
    </source>
</reference>
<dbReference type="GO" id="GO:0016301">
    <property type="term" value="F:kinase activity"/>
    <property type="evidence" value="ECO:0007669"/>
    <property type="project" value="UniProtKB-KW"/>
</dbReference>
<evidence type="ECO:0000313" key="5">
    <source>
        <dbReference type="EMBL" id="GAN44904.1"/>
    </source>
</evidence>
<dbReference type="PANTHER" id="PTHR45339">
    <property type="entry name" value="HYBRID SIGNAL TRANSDUCTION HISTIDINE KINASE J"/>
    <property type="match status" value="1"/>
</dbReference>
<gene>
    <name evidence="5" type="ORF">MBSD_1440</name>
</gene>
<dbReference type="CDD" id="cd17546">
    <property type="entry name" value="REC_hyHK_CKI1_RcsC-like"/>
    <property type="match status" value="1"/>
</dbReference>
<name>A0A0S6Z290_9GAMM</name>
<protein>
    <submittedName>
        <fullName evidence="5">Histidine kinase</fullName>
    </submittedName>
</protein>
<dbReference type="PANTHER" id="PTHR45339:SF1">
    <property type="entry name" value="HYBRID SIGNAL TRANSDUCTION HISTIDINE KINASE J"/>
    <property type="match status" value="1"/>
</dbReference>
<dbReference type="GO" id="GO:0000160">
    <property type="term" value="P:phosphorelay signal transduction system"/>
    <property type="evidence" value="ECO:0007669"/>
    <property type="project" value="UniProtKB-KW"/>
</dbReference>
<keyword evidence="2" id="KW-0902">Two-component regulatory system</keyword>